<dbReference type="GO" id="GO:0042105">
    <property type="term" value="C:alpha-beta T cell receptor complex"/>
    <property type="evidence" value="ECO:0007669"/>
    <property type="project" value="TreeGrafter"/>
</dbReference>
<feature type="domain" description="CD3 gamma/delta subunit Ig-like" evidence="7">
    <location>
        <begin position="28"/>
        <end position="106"/>
    </location>
</feature>
<feature type="signal peptide" evidence="6">
    <location>
        <begin position="1"/>
        <end position="18"/>
    </location>
</feature>
<evidence type="ECO:0000256" key="6">
    <source>
        <dbReference type="SAM" id="SignalP"/>
    </source>
</evidence>
<feature type="region of interest" description="Disordered" evidence="4">
    <location>
        <begin position="136"/>
        <end position="158"/>
    </location>
</feature>
<evidence type="ECO:0000256" key="5">
    <source>
        <dbReference type="SAM" id="Phobius"/>
    </source>
</evidence>
<dbReference type="InterPro" id="IPR013783">
    <property type="entry name" value="Ig-like_fold"/>
</dbReference>
<dbReference type="PANTHER" id="PTHR10570">
    <property type="entry name" value="T-CELL SURFACE GLYCOPROTEIN CD3 GAMMA CHAIN / DELTA CHAIN"/>
    <property type="match status" value="1"/>
</dbReference>
<keyword evidence="5" id="KW-0812">Transmembrane</keyword>
<proteinExistence type="predicted"/>
<protein>
    <submittedName>
        <fullName evidence="8">CD3e molecule</fullName>
    </submittedName>
</protein>
<keyword evidence="5" id="KW-1133">Transmembrane helix</keyword>
<evidence type="ECO:0000256" key="1">
    <source>
        <dbReference type="ARBA" id="ARBA00004251"/>
    </source>
</evidence>
<dbReference type="STRING" id="1841481.ENSSLDP00000011396"/>
<evidence type="ECO:0000259" key="7">
    <source>
        <dbReference type="Pfam" id="PF16680"/>
    </source>
</evidence>
<comment type="subcellular location">
    <subcellularLocation>
        <location evidence="1">Cell membrane</location>
        <topology evidence="1">Single-pass type I membrane protein</topology>
    </subcellularLocation>
</comment>
<dbReference type="InterPro" id="IPR032052">
    <property type="entry name" value="Ig_4"/>
</dbReference>
<feature type="chain" id="PRO_5017420854" evidence="6">
    <location>
        <begin position="19"/>
        <end position="201"/>
    </location>
</feature>
<dbReference type="GO" id="GO:0007166">
    <property type="term" value="P:cell surface receptor signaling pathway"/>
    <property type="evidence" value="ECO:0007669"/>
    <property type="project" value="TreeGrafter"/>
</dbReference>
<evidence type="ECO:0000313" key="9">
    <source>
        <dbReference type="Proteomes" id="UP000261360"/>
    </source>
</evidence>
<dbReference type="GO" id="GO:0045059">
    <property type="term" value="P:positive thymic T cell selection"/>
    <property type="evidence" value="ECO:0007669"/>
    <property type="project" value="TreeGrafter"/>
</dbReference>
<sequence length="201" mass="22456">MGVQSVLSILLLVATVKADKVEFWREEFTMTCPGNGTWFKHSGEKDPPKVAEPNPTYSIEYNSDNKGLYSCQYEDDIDLEDPTTTTTKNKYYFYVKGKVCANCFEVDATLFALVIIVDVVGTAFVMIIIYTYTKRKSPGGPTHSSKAPARPGGQGPPVPPQDYEVCIVIKNEILQRERASCSAASYMYCFQAKKFNLKLKS</sequence>
<dbReference type="Gene3D" id="2.60.40.10">
    <property type="entry name" value="Immunoglobulins"/>
    <property type="match status" value="1"/>
</dbReference>
<keyword evidence="2" id="KW-1003">Cell membrane</keyword>
<evidence type="ECO:0000256" key="3">
    <source>
        <dbReference type="ARBA" id="ARBA00022729"/>
    </source>
</evidence>
<evidence type="ECO:0000256" key="2">
    <source>
        <dbReference type="ARBA" id="ARBA00022475"/>
    </source>
</evidence>
<dbReference type="Ensembl" id="ENSSLDT00000011807.1">
    <property type="protein sequence ID" value="ENSSLDP00000011396.1"/>
    <property type="gene ID" value="ENSSLDG00000008954.1"/>
</dbReference>
<keyword evidence="5" id="KW-0472">Membrane</keyword>
<dbReference type="InterPro" id="IPR015484">
    <property type="entry name" value="CD3_esu/gsu/dsu"/>
</dbReference>
<evidence type="ECO:0000313" key="8">
    <source>
        <dbReference type="Ensembl" id="ENSSLDP00000011396.1"/>
    </source>
</evidence>
<dbReference type="AlphaFoldDB" id="A0A3B4X5H2"/>
<reference evidence="8" key="1">
    <citation type="submission" date="2025-08" db="UniProtKB">
        <authorList>
            <consortium name="Ensembl"/>
        </authorList>
    </citation>
    <scope>IDENTIFICATION</scope>
</reference>
<dbReference type="GO" id="GO:0009897">
    <property type="term" value="C:external side of plasma membrane"/>
    <property type="evidence" value="ECO:0007669"/>
    <property type="project" value="TreeGrafter"/>
</dbReference>
<dbReference type="Pfam" id="PF16680">
    <property type="entry name" value="Ig_4"/>
    <property type="match status" value="1"/>
</dbReference>
<keyword evidence="9" id="KW-1185">Reference proteome</keyword>
<dbReference type="Proteomes" id="UP000261360">
    <property type="component" value="Unplaced"/>
</dbReference>
<name>A0A3B4X5H2_SERLL</name>
<dbReference type="PANTHER" id="PTHR10570:SF9">
    <property type="entry name" value="T-CELL SURFACE GLYCOPROTEIN CD3 EPSILON CHAIN"/>
    <property type="match status" value="1"/>
</dbReference>
<evidence type="ECO:0000256" key="4">
    <source>
        <dbReference type="SAM" id="MobiDB-lite"/>
    </source>
</evidence>
<dbReference type="GO" id="GO:0004888">
    <property type="term" value="F:transmembrane signaling receptor activity"/>
    <property type="evidence" value="ECO:0007669"/>
    <property type="project" value="TreeGrafter"/>
</dbReference>
<keyword evidence="3 6" id="KW-0732">Signal</keyword>
<accession>A0A3B4X5H2</accession>
<feature type="transmembrane region" description="Helical" evidence="5">
    <location>
        <begin position="110"/>
        <end position="132"/>
    </location>
</feature>
<dbReference type="GeneTree" id="ENSGT00730000111885"/>
<organism evidence="8 9">
    <name type="scientific">Seriola lalandi dorsalis</name>
    <dbReference type="NCBI Taxonomy" id="1841481"/>
    <lineage>
        <taxon>Eukaryota</taxon>
        <taxon>Metazoa</taxon>
        <taxon>Chordata</taxon>
        <taxon>Craniata</taxon>
        <taxon>Vertebrata</taxon>
        <taxon>Euteleostomi</taxon>
        <taxon>Actinopterygii</taxon>
        <taxon>Neopterygii</taxon>
        <taxon>Teleostei</taxon>
        <taxon>Neoteleostei</taxon>
        <taxon>Acanthomorphata</taxon>
        <taxon>Carangaria</taxon>
        <taxon>Carangiformes</taxon>
        <taxon>Carangidae</taxon>
        <taxon>Seriola</taxon>
    </lineage>
</organism>
<reference evidence="8" key="2">
    <citation type="submission" date="2025-09" db="UniProtKB">
        <authorList>
            <consortium name="Ensembl"/>
        </authorList>
    </citation>
    <scope>IDENTIFICATION</scope>
</reference>